<protein>
    <submittedName>
        <fullName evidence="2">Uncharacterized protein</fullName>
    </submittedName>
</protein>
<keyword evidence="3" id="KW-1185">Reference proteome</keyword>
<comment type="caution">
    <text evidence="2">The sequence shown here is derived from an EMBL/GenBank/DDBJ whole genome shotgun (WGS) entry which is preliminary data.</text>
</comment>
<feature type="region of interest" description="Disordered" evidence="1">
    <location>
        <begin position="112"/>
        <end position="140"/>
    </location>
</feature>
<evidence type="ECO:0000313" key="2">
    <source>
        <dbReference type="EMBL" id="KAF4609996.1"/>
    </source>
</evidence>
<gene>
    <name evidence="2" type="ORF">D9613_010505</name>
</gene>
<dbReference type="EMBL" id="JAACJL010000059">
    <property type="protein sequence ID" value="KAF4609996.1"/>
    <property type="molecule type" value="Genomic_DNA"/>
</dbReference>
<dbReference type="Proteomes" id="UP000521872">
    <property type="component" value="Unassembled WGS sequence"/>
</dbReference>
<accession>A0A8H4QG08</accession>
<feature type="compositionally biased region" description="Low complexity" evidence="1">
    <location>
        <begin position="112"/>
        <end position="123"/>
    </location>
</feature>
<proteinExistence type="predicted"/>
<sequence>MDMDSQRIPYTAEFLADKPRHELASFVAEQRQLWPKHDFPRLNISKTKREHLFNVLTNPQYGFTRLAPEPRAPSRNCITDNDDLTPLNSSGGTPVADVDVAGQIIQASLQAASQAASEPSAGPVAGPSASRSSKTPTPTVPGLPVGVNVYLVDNRFNPTRKTAVRMSVDPMSDLVVEDDGARLVSAETIVAGVRESICILQGPLRFASPFRSNNTFLEYFGLCNGASLDTCIFKPSHIFLPENNELWIVIEKIADDYSTTIGLDSESPSSSSLVGGGLCNEPVGGDPPQLTQEEVFDTVVSWLKSRASATNGYRLFEAAHGRVLHNPDIIRIWKFVEQFHDSYYRVLHPATKKSIQKRMIRTALNLGETSFNDALDGSRLARIYGPGGSKEDPSVVTELAKIEEPPQGRVVLLDYLRTCEKAHL</sequence>
<dbReference type="AlphaFoldDB" id="A0A8H4QG08"/>
<evidence type="ECO:0000313" key="3">
    <source>
        <dbReference type="Proteomes" id="UP000521872"/>
    </source>
</evidence>
<reference evidence="2 3" key="1">
    <citation type="submission" date="2019-12" db="EMBL/GenBank/DDBJ databases">
        <authorList>
            <person name="Floudas D."/>
            <person name="Bentzer J."/>
            <person name="Ahren D."/>
            <person name="Johansson T."/>
            <person name="Persson P."/>
            <person name="Tunlid A."/>
        </authorList>
    </citation>
    <scope>NUCLEOTIDE SEQUENCE [LARGE SCALE GENOMIC DNA]</scope>
    <source>
        <strain evidence="2 3">CBS 102.39</strain>
    </source>
</reference>
<organism evidence="2 3">
    <name type="scientific">Agrocybe pediades</name>
    <dbReference type="NCBI Taxonomy" id="84607"/>
    <lineage>
        <taxon>Eukaryota</taxon>
        <taxon>Fungi</taxon>
        <taxon>Dikarya</taxon>
        <taxon>Basidiomycota</taxon>
        <taxon>Agaricomycotina</taxon>
        <taxon>Agaricomycetes</taxon>
        <taxon>Agaricomycetidae</taxon>
        <taxon>Agaricales</taxon>
        <taxon>Agaricineae</taxon>
        <taxon>Strophariaceae</taxon>
        <taxon>Agrocybe</taxon>
    </lineage>
</organism>
<evidence type="ECO:0000256" key="1">
    <source>
        <dbReference type="SAM" id="MobiDB-lite"/>
    </source>
</evidence>
<name>A0A8H4QG08_9AGAR</name>